<feature type="compositionally biased region" description="Basic and acidic residues" evidence="1">
    <location>
        <begin position="708"/>
        <end position="729"/>
    </location>
</feature>
<dbReference type="SMART" id="SM00706">
    <property type="entry name" value="TECPR"/>
    <property type="match status" value="7"/>
</dbReference>
<feature type="compositionally biased region" description="Basic and acidic residues" evidence="1">
    <location>
        <begin position="590"/>
        <end position="607"/>
    </location>
</feature>
<evidence type="ECO:0000256" key="1">
    <source>
        <dbReference type="SAM" id="MobiDB-lite"/>
    </source>
</evidence>
<keyword evidence="2" id="KW-1185">Reference proteome</keyword>
<feature type="region of interest" description="Disordered" evidence="1">
    <location>
        <begin position="517"/>
        <end position="539"/>
    </location>
</feature>
<dbReference type="Pfam" id="PF06462">
    <property type="entry name" value="Hyd_WA"/>
    <property type="match status" value="2"/>
</dbReference>
<dbReference type="InterPro" id="IPR009091">
    <property type="entry name" value="RCC1/BLIP-II"/>
</dbReference>
<dbReference type="InterPro" id="IPR015943">
    <property type="entry name" value="WD40/YVTN_repeat-like_dom_sf"/>
</dbReference>
<name>A0A914XNX3_9BILA</name>
<feature type="compositionally biased region" description="Acidic residues" evidence="1">
    <location>
        <begin position="677"/>
        <end position="686"/>
    </location>
</feature>
<organism evidence="2 3">
    <name type="scientific">Plectus sambesii</name>
    <dbReference type="NCBI Taxonomy" id="2011161"/>
    <lineage>
        <taxon>Eukaryota</taxon>
        <taxon>Metazoa</taxon>
        <taxon>Ecdysozoa</taxon>
        <taxon>Nematoda</taxon>
        <taxon>Chromadorea</taxon>
        <taxon>Plectida</taxon>
        <taxon>Plectina</taxon>
        <taxon>Plectoidea</taxon>
        <taxon>Plectidae</taxon>
        <taxon>Plectus</taxon>
    </lineage>
</organism>
<feature type="compositionally biased region" description="Basic and acidic residues" evidence="1">
    <location>
        <begin position="665"/>
        <end position="676"/>
    </location>
</feature>
<dbReference type="Gene3D" id="2.130.10.10">
    <property type="entry name" value="YVTN repeat-like/Quinoprotein amine dehydrogenase"/>
    <property type="match status" value="1"/>
</dbReference>
<feature type="region of interest" description="Disordered" evidence="1">
    <location>
        <begin position="641"/>
        <end position="688"/>
    </location>
</feature>
<dbReference type="SUPFAM" id="SSF50985">
    <property type="entry name" value="RCC1/BLIP-II"/>
    <property type="match status" value="1"/>
</dbReference>
<dbReference type="InterPro" id="IPR006624">
    <property type="entry name" value="Beta-propeller_rpt_TECPR"/>
</dbReference>
<dbReference type="PANTHER" id="PTHR23287">
    <property type="entry name" value="RUBY-EYE2-LIKE PROTEIN"/>
    <property type="match status" value="1"/>
</dbReference>
<evidence type="ECO:0000313" key="3">
    <source>
        <dbReference type="WBParaSite" id="PSAMB.scaffold984size37628.g10079.t1"/>
    </source>
</evidence>
<dbReference type="InterPro" id="IPR036322">
    <property type="entry name" value="WD40_repeat_dom_sf"/>
</dbReference>
<dbReference type="Proteomes" id="UP000887566">
    <property type="component" value="Unplaced"/>
</dbReference>
<proteinExistence type="predicted"/>
<dbReference type="GO" id="GO:0032527">
    <property type="term" value="P:protein exit from endoplasmic reticulum"/>
    <property type="evidence" value="ECO:0007669"/>
    <property type="project" value="TreeGrafter"/>
</dbReference>
<feature type="compositionally biased region" description="Acidic residues" evidence="1">
    <location>
        <begin position="642"/>
        <end position="653"/>
    </location>
</feature>
<feature type="compositionally biased region" description="Polar residues" evidence="1">
    <location>
        <begin position="517"/>
        <end position="529"/>
    </location>
</feature>
<dbReference type="WBParaSite" id="PSAMB.scaffold984size37628.g10079.t1">
    <property type="protein sequence ID" value="PSAMB.scaffold984size37628.g10079.t1"/>
    <property type="gene ID" value="PSAMB.scaffold984size37628.g10079"/>
</dbReference>
<feature type="compositionally biased region" description="Polar residues" evidence="1">
    <location>
        <begin position="570"/>
        <end position="586"/>
    </location>
</feature>
<reference evidence="3" key="1">
    <citation type="submission" date="2022-11" db="UniProtKB">
        <authorList>
            <consortium name="WormBaseParasite"/>
        </authorList>
    </citation>
    <scope>IDENTIFICATION</scope>
</reference>
<feature type="region of interest" description="Disordered" evidence="1">
    <location>
        <begin position="551"/>
        <end position="607"/>
    </location>
</feature>
<sequence>MGDETKVEPSVLFSNSEECRGLTSQIPETLYFGTAKVSLTCIEVSERFIAFGSDVGALFLFNRALGKFAKPLRTNVDEVINAVRIQSGETDVLAAGHKSGTVAVLRLPSSAPGANRKMQQHCLGDVHKGREVSCFDWSPDGSKLFSADSSGTVIMTMIDFENEVFHSTFVCAESSPIVQISYGLSRLAVSSEERSFVVDLANGCSIMQIGASSRSSQGKYGIVTLVEEDTLKVVTSRPNCRLWLANGTTGHVDKTVIFAQQMKTAPLVCAPESLGSALDQAANDQPHCVELGYLKKLSNDLLVASDSRTISLVDLRRAKVLSKTSIISNELTVRSVCVDTSHGQSTVFVLLDKKHLLRLSDQPSPAEFINVPAPGVAASFLSGSFLPTKTSALLSRLKPPIVPRAKMDALPFGSTFGLESLFGSHKESFLKGNASTANAQRSQAESVENAIASMNEKLRIGESDSSSNAADKSSDEGEELLGRAGWRENVADAVNALVDHVGGAMTDVQTGEFVTGDMSSFSSSPNSIYAGSPLEPPKDDRVVVTRQHRMKRKLKNGKSRDSSVVGARSRSVTRSSGASTPMQELVNNENNEKNEKIENKENIKNHENNVSELESNFYAQATRAALERMLDEHLVLQPPVEEPVEESAADDEQNAGNQSGSDSGSDGKYEEARGEFEPAEEETDEFENAKAEIDEVEAAEVKVTAKKVSDATAKKVSDATAKKVSDATAKKVSNATKPSPDPKFVKSQYEYDAYQVLLADSSRNLETHTDQFNPEPSGGEYVIDDDLIDSSHPFGNSPRSESLDIWSSAKMAFPIVSVAATDQYIMLCDSRKRVFHASLHSHELKWYGMIEPADQVAVSGSGRLVWRIYDKTAFALQRPVREMPGGQKWIEAAKKDIRAIALSSSAAWYLRTGGKVGVQLDLTPTRPCYRVQSADCDWPLNAIAVSDSAVWALRDEGSLMVRAGLKEDPVGVDWIQVCPDGPSRLVSISLFEHVGWAIDSRGDVWFIKGVDFHTPFGISGRWFQVASPTQQVIAPKSKSKSKSPPPLPSIASTKNGVCLSAGSTLYVARGPLCGHRWKRSVPKKFAASDNFAQLAVEGLFDATCDAVFLLRGNAEIFVHRLQERNLISLPTLPGGSSNIACIAANLGVLWALDTTGKLYLRTGIDAKMAPTGVEWVAAELSQFENERIVNLACAFEAVWALTNCGSVKMCVGRDQIYAAWVPVDLPDQLSADEKIDKVYAGPDGAMVWARSTSKRVWARSGITDMLPIGEAWVEVCGLSCQDVALGSSVVWSLDTSGRLHRRYGIGMNNPAGNYWKAVPATLSSISVTPHNRLWALDRDGRLVRHQVEIHRPTSNVVTSSDDSDINADVGGDFEVI</sequence>
<feature type="region of interest" description="Disordered" evidence="1">
    <location>
        <begin position="708"/>
        <end position="744"/>
    </location>
</feature>
<accession>A0A914XNX3</accession>
<dbReference type="PANTHER" id="PTHR23287:SF16">
    <property type="entry name" value="TECTONIN BETA-PROPELLER REPEAT-CONTAINING PROTEIN 2"/>
    <property type="match status" value="1"/>
</dbReference>
<protein>
    <submittedName>
        <fullName evidence="3">Tectonin beta-propeller repeat-containing protein 2</fullName>
    </submittedName>
</protein>
<evidence type="ECO:0000313" key="2">
    <source>
        <dbReference type="Proteomes" id="UP000887566"/>
    </source>
</evidence>
<feature type="region of interest" description="Disordered" evidence="1">
    <location>
        <begin position="459"/>
        <end position="479"/>
    </location>
</feature>
<dbReference type="GO" id="GO:0005737">
    <property type="term" value="C:cytoplasm"/>
    <property type="evidence" value="ECO:0007669"/>
    <property type="project" value="GOC"/>
</dbReference>
<dbReference type="SUPFAM" id="SSF50978">
    <property type="entry name" value="WD40 repeat-like"/>
    <property type="match status" value="1"/>
</dbReference>